<protein>
    <submittedName>
        <fullName evidence="2">Uncharacterized protein</fullName>
    </submittedName>
</protein>
<gene>
    <name evidence="1" type="ORF">TWF102_004193</name>
    <name evidence="2" type="ORF">TWF703_000266</name>
</gene>
<comment type="caution">
    <text evidence="2">The sequence shown here is derived from an EMBL/GenBank/DDBJ whole genome shotgun (WGS) entry which is preliminary data.</text>
</comment>
<dbReference type="AlphaFoldDB" id="A0A7C8K0B6"/>
<name>A0A7C8K0B6_ORBOL</name>
<evidence type="ECO:0000313" key="4">
    <source>
        <dbReference type="Proteomes" id="UP000480548"/>
    </source>
</evidence>
<sequence>MGCTLSVPELVGSGTYYVDPAGAGAGDAFGVPAIFTTGFFTCSGGPPLTPVVTQTVSGTTSIYTCNSFNAGIDTSLLCPGLTRSSMTGEYDMSFTAPLGGAYTVLDSRQWVVIQIADEQVTDGTTFTTNAYKTVLGGPTTVTQTTTIDDNPDTATVTHTSYGRTRHVDVPVTSYTTEIVTKTTSAKTCGTPTAARRRIRGASPVEPAAEPVELVKRQAGYRGFDGILGPDSTLTLYSTVVYEPNYVWGTVTVPTTTETTIFTVNGSGETLTLTSTTRVHDATTEYTTISKTKTEKSTTTVTKYPATCPFLSS</sequence>
<dbReference type="EMBL" id="WIQW01000002">
    <property type="protein sequence ID" value="KAF3112797.1"/>
    <property type="molecule type" value="Genomic_DNA"/>
</dbReference>
<evidence type="ECO:0000313" key="2">
    <source>
        <dbReference type="EMBL" id="KAF3142763.1"/>
    </source>
</evidence>
<organism evidence="2 4">
    <name type="scientific">Orbilia oligospora</name>
    <name type="common">Nematode-trapping fungus</name>
    <name type="synonym">Arthrobotrys oligospora</name>
    <dbReference type="NCBI Taxonomy" id="2813651"/>
    <lineage>
        <taxon>Eukaryota</taxon>
        <taxon>Fungi</taxon>
        <taxon>Dikarya</taxon>
        <taxon>Ascomycota</taxon>
        <taxon>Pezizomycotina</taxon>
        <taxon>Orbiliomycetes</taxon>
        <taxon>Orbiliales</taxon>
        <taxon>Orbiliaceae</taxon>
        <taxon>Orbilia</taxon>
    </lineage>
</organism>
<dbReference type="Proteomes" id="UP000480548">
    <property type="component" value="Unassembled WGS sequence"/>
</dbReference>
<dbReference type="EMBL" id="WIQZ01000010">
    <property type="protein sequence ID" value="KAF3142763.1"/>
    <property type="molecule type" value="Genomic_DNA"/>
</dbReference>
<reference evidence="3 4" key="1">
    <citation type="submission" date="2019-06" db="EMBL/GenBank/DDBJ databases">
        <authorList>
            <person name="Palmer J.M."/>
        </authorList>
    </citation>
    <scope>NUCLEOTIDE SEQUENCE [LARGE SCALE GENOMIC DNA]</scope>
    <source>
        <strain evidence="1 3">TWF102</strain>
        <strain evidence="2 4">TWF703</strain>
    </source>
</reference>
<evidence type="ECO:0000313" key="1">
    <source>
        <dbReference type="EMBL" id="KAF3112797.1"/>
    </source>
</evidence>
<accession>A0A7C8K0B6</accession>
<evidence type="ECO:0000313" key="3">
    <source>
        <dbReference type="Proteomes" id="UP000475325"/>
    </source>
</evidence>
<proteinExistence type="predicted"/>
<dbReference type="Proteomes" id="UP000475325">
    <property type="component" value="Unassembled WGS sequence"/>
</dbReference>